<protein>
    <submittedName>
        <fullName evidence="2">Uncharacterized protein</fullName>
    </submittedName>
</protein>
<dbReference type="Proteomes" id="UP001154272">
    <property type="component" value="Unassembled WGS sequence"/>
</dbReference>
<comment type="caution">
    <text evidence="2">The sequence shown here is derived from an EMBL/GenBank/DDBJ whole genome shotgun (WGS) entry which is preliminary data.</text>
</comment>
<evidence type="ECO:0000313" key="2">
    <source>
        <dbReference type="EMBL" id="CAI3929550.1"/>
    </source>
</evidence>
<accession>A0ABM9HKG2</accession>
<evidence type="ECO:0000313" key="3">
    <source>
        <dbReference type="Proteomes" id="UP001154272"/>
    </source>
</evidence>
<evidence type="ECO:0000256" key="1">
    <source>
        <dbReference type="SAM" id="Phobius"/>
    </source>
</evidence>
<feature type="transmembrane region" description="Helical" evidence="1">
    <location>
        <begin position="5"/>
        <end position="24"/>
    </location>
</feature>
<dbReference type="EMBL" id="CAMXCH010000001">
    <property type="protein sequence ID" value="CAI3929550.1"/>
    <property type="molecule type" value="Genomic_DNA"/>
</dbReference>
<dbReference type="RefSeq" id="WP_161631848.1">
    <property type="nucleotide sequence ID" value="NZ_CAMXCH010000001.1"/>
</dbReference>
<organism evidence="2 3">
    <name type="scientific">Commensalibacter papalotli</name>
    <name type="common">ex Botero et al. 2024</name>
    <dbReference type="NCBI Taxonomy" id="2972766"/>
    <lineage>
        <taxon>Bacteria</taxon>
        <taxon>Pseudomonadati</taxon>
        <taxon>Pseudomonadota</taxon>
        <taxon>Alphaproteobacteria</taxon>
        <taxon>Acetobacterales</taxon>
        <taxon>Acetobacteraceae</taxon>
    </lineage>
</organism>
<keyword evidence="3" id="KW-1185">Reference proteome</keyword>
<gene>
    <name evidence="2" type="ORF">R83534S58_LOCUS448</name>
</gene>
<keyword evidence="1" id="KW-0472">Membrane</keyword>
<reference evidence="2" key="1">
    <citation type="submission" date="2022-10" db="EMBL/GenBank/DDBJ databases">
        <authorList>
            <person name="Botero Cardona J."/>
        </authorList>
    </citation>
    <scope>NUCLEOTIDE SEQUENCE</scope>
    <source>
        <strain evidence="2">R-83534</strain>
    </source>
</reference>
<name>A0ABM9HKG2_9PROT</name>
<sequence length="46" mass="5233">MQKIIYCGAIALLFIIVIAAMWFLPIGRDLQVDKDYLHQSVIPNSN</sequence>
<keyword evidence="1" id="KW-0812">Transmembrane</keyword>
<proteinExistence type="predicted"/>
<keyword evidence="1" id="KW-1133">Transmembrane helix</keyword>